<reference evidence="3 4" key="1">
    <citation type="submission" date="2014-02" db="EMBL/GenBank/DDBJ databases">
        <title>The genome sequence of Colletotrichum salicis CBS 607.94.</title>
        <authorList>
            <person name="Baroncelli R."/>
            <person name="Thon M.R."/>
        </authorList>
    </citation>
    <scope>NUCLEOTIDE SEQUENCE [LARGE SCALE GENOMIC DNA]</scope>
    <source>
        <strain evidence="3 4">CBS 607.94</strain>
    </source>
</reference>
<evidence type="ECO:0000259" key="2">
    <source>
        <dbReference type="Pfam" id="PF18922"/>
    </source>
</evidence>
<feature type="non-terminal residue" evidence="3">
    <location>
        <position position="1"/>
    </location>
</feature>
<protein>
    <recommendedName>
        <fullName evidence="2">DUF5672 domain-containing protein</fullName>
    </recommendedName>
</protein>
<evidence type="ECO:0000313" key="3">
    <source>
        <dbReference type="EMBL" id="KXH68253.1"/>
    </source>
</evidence>
<evidence type="ECO:0000313" key="4">
    <source>
        <dbReference type="Proteomes" id="UP000070121"/>
    </source>
</evidence>
<dbReference type="Proteomes" id="UP000070121">
    <property type="component" value="Unassembled WGS sequence"/>
</dbReference>
<dbReference type="OrthoDB" id="10025998at2759"/>
<feature type="domain" description="DUF5672" evidence="2">
    <location>
        <begin position="111"/>
        <end position="245"/>
    </location>
</feature>
<keyword evidence="4" id="KW-1185">Reference proteome</keyword>
<organism evidence="3 4">
    <name type="scientific">Colletotrichum salicis</name>
    <dbReference type="NCBI Taxonomy" id="1209931"/>
    <lineage>
        <taxon>Eukaryota</taxon>
        <taxon>Fungi</taxon>
        <taxon>Dikarya</taxon>
        <taxon>Ascomycota</taxon>
        <taxon>Pezizomycotina</taxon>
        <taxon>Sordariomycetes</taxon>
        <taxon>Hypocreomycetidae</taxon>
        <taxon>Glomerellales</taxon>
        <taxon>Glomerellaceae</taxon>
        <taxon>Colletotrichum</taxon>
        <taxon>Colletotrichum acutatum species complex</taxon>
    </lineage>
</organism>
<dbReference type="AlphaFoldDB" id="A0A135V6C0"/>
<feature type="compositionally biased region" description="Basic and acidic residues" evidence="1">
    <location>
        <begin position="1"/>
        <end position="15"/>
    </location>
</feature>
<feature type="compositionally biased region" description="Polar residues" evidence="1">
    <location>
        <begin position="16"/>
        <end position="25"/>
    </location>
</feature>
<proteinExistence type="predicted"/>
<gene>
    <name evidence="3" type="ORF">CSAL01_12210</name>
</gene>
<name>A0A135V6C0_9PEZI</name>
<dbReference type="InterPro" id="IPR043729">
    <property type="entry name" value="DUF5672"/>
</dbReference>
<evidence type="ECO:0000256" key="1">
    <source>
        <dbReference type="SAM" id="MobiDB-lite"/>
    </source>
</evidence>
<sequence length="253" mass="28532">KFDGKTVDHPLDRQSDIVSSTAKQPFYNPTPTQQKEYNAFYAPNTTDVQRPKTVAVIVETSASRMASLVLALVHFTAALGPQWPIVLVTRKENWNAKFRPALRRLLEAKQVQVAFIPDSMSVATTSFIFPYTANSWLWKHFRDVDQVLLLQRDSKVCSTSIPNLDKFLHWDMVSVSRNTALGQGSDDGVSLRNPKMMASIARDLEGISGMSEFLFDERWLLSVAKKRGARLPDEGVSMEFALEVASYEKLLDF</sequence>
<dbReference type="STRING" id="1209931.A0A135V6C0"/>
<dbReference type="EMBL" id="JFFI01000350">
    <property type="protein sequence ID" value="KXH68253.1"/>
    <property type="molecule type" value="Genomic_DNA"/>
</dbReference>
<feature type="region of interest" description="Disordered" evidence="1">
    <location>
        <begin position="1"/>
        <end position="25"/>
    </location>
</feature>
<dbReference type="Pfam" id="PF18922">
    <property type="entry name" value="DUF5672"/>
    <property type="match status" value="1"/>
</dbReference>
<comment type="caution">
    <text evidence="3">The sequence shown here is derived from an EMBL/GenBank/DDBJ whole genome shotgun (WGS) entry which is preliminary data.</text>
</comment>
<accession>A0A135V6C0</accession>